<feature type="compositionally biased region" description="Low complexity" evidence="1">
    <location>
        <begin position="142"/>
        <end position="152"/>
    </location>
</feature>
<proteinExistence type="predicted"/>
<dbReference type="RefSeq" id="WP_183187967.1">
    <property type="nucleotide sequence ID" value="NZ_JACICD010000001.1"/>
</dbReference>
<name>A0A839Z6R0_9HYPH</name>
<reference evidence="4 5" key="1">
    <citation type="submission" date="2020-08" db="EMBL/GenBank/DDBJ databases">
        <title>Genomic Encyclopedia of Type Strains, Phase IV (KMG-IV): sequencing the most valuable type-strain genomes for metagenomic binning, comparative biology and taxonomic classification.</title>
        <authorList>
            <person name="Goeker M."/>
        </authorList>
    </citation>
    <scope>NUCLEOTIDE SEQUENCE [LARGE SCALE GENOMIC DNA]</scope>
    <source>
        <strain evidence="4 5">DSM 5895</strain>
    </source>
</reference>
<sequence length="246" mass="24692">MPRSYASDLLVDEIDLDGERVAIQPSRPGRRTSDTIMLFLAALASAAILGNALVIHGARRAAPASVTGSLPTDLLAAAAAAVAGDSTPLPTPAPAAPPLPAPPPAPASHSDAPAIAAPMNITPAPAAKPLPPARPAQPPRAPAAAAAPAPAPAGAAPLLPPANVAAAAPAAPVVPPAEVGASPRVMEVQKALARLGYGPIRVDGRPGEATREAIQRFERDRRLPVTGEISDRVVRELNAIAGLQIQ</sequence>
<keyword evidence="5" id="KW-1185">Reference proteome</keyword>
<feature type="compositionally biased region" description="Pro residues" evidence="1">
    <location>
        <begin position="89"/>
        <end position="106"/>
    </location>
</feature>
<feature type="domain" description="Peptidoglycan binding-like" evidence="3">
    <location>
        <begin position="183"/>
        <end position="234"/>
    </location>
</feature>
<dbReference type="SUPFAM" id="SSF47090">
    <property type="entry name" value="PGBD-like"/>
    <property type="match status" value="1"/>
</dbReference>
<keyword evidence="2" id="KW-0812">Transmembrane</keyword>
<comment type="caution">
    <text evidence="4">The sequence shown here is derived from an EMBL/GenBank/DDBJ whole genome shotgun (WGS) entry which is preliminary data.</text>
</comment>
<feature type="transmembrane region" description="Helical" evidence="2">
    <location>
        <begin position="36"/>
        <end position="55"/>
    </location>
</feature>
<keyword evidence="2" id="KW-0472">Membrane</keyword>
<dbReference type="EMBL" id="JACICD010000001">
    <property type="protein sequence ID" value="MBB3769778.1"/>
    <property type="molecule type" value="Genomic_DNA"/>
</dbReference>
<organism evidence="4 5">
    <name type="scientific">Ancylobacter tetraedralis</name>
    <dbReference type="NCBI Taxonomy" id="217068"/>
    <lineage>
        <taxon>Bacteria</taxon>
        <taxon>Pseudomonadati</taxon>
        <taxon>Pseudomonadota</taxon>
        <taxon>Alphaproteobacteria</taxon>
        <taxon>Hyphomicrobiales</taxon>
        <taxon>Xanthobacteraceae</taxon>
        <taxon>Ancylobacter</taxon>
    </lineage>
</organism>
<dbReference type="AlphaFoldDB" id="A0A839Z6R0"/>
<evidence type="ECO:0000259" key="3">
    <source>
        <dbReference type="Pfam" id="PF01471"/>
    </source>
</evidence>
<feature type="compositionally biased region" description="Low complexity" evidence="1">
    <location>
        <begin position="107"/>
        <end position="125"/>
    </location>
</feature>
<dbReference type="Gene3D" id="1.10.101.10">
    <property type="entry name" value="PGBD-like superfamily/PGBD"/>
    <property type="match status" value="1"/>
</dbReference>
<dbReference type="InterPro" id="IPR002477">
    <property type="entry name" value="Peptidoglycan-bd-like"/>
</dbReference>
<dbReference type="InterPro" id="IPR036366">
    <property type="entry name" value="PGBDSf"/>
</dbReference>
<evidence type="ECO:0000256" key="1">
    <source>
        <dbReference type="SAM" id="MobiDB-lite"/>
    </source>
</evidence>
<dbReference type="Pfam" id="PF01471">
    <property type="entry name" value="PG_binding_1"/>
    <property type="match status" value="1"/>
</dbReference>
<evidence type="ECO:0000256" key="2">
    <source>
        <dbReference type="SAM" id="Phobius"/>
    </source>
</evidence>
<feature type="compositionally biased region" description="Pro residues" evidence="1">
    <location>
        <begin position="126"/>
        <end position="141"/>
    </location>
</feature>
<accession>A0A839Z6R0</accession>
<protein>
    <recommendedName>
        <fullName evidence="3">Peptidoglycan binding-like domain-containing protein</fullName>
    </recommendedName>
</protein>
<evidence type="ECO:0000313" key="4">
    <source>
        <dbReference type="EMBL" id="MBB3769778.1"/>
    </source>
</evidence>
<feature type="region of interest" description="Disordered" evidence="1">
    <location>
        <begin position="88"/>
        <end position="152"/>
    </location>
</feature>
<evidence type="ECO:0000313" key="5">
    <source>
        <dbReference type="Proteomes" id="UP000533469"/>
    </source>
</evidence>
<gene>
    <name evidence="4" type="ORF">FHS55_000364</name>
</gene>
<dbReference type="Proteomes" id="UP000533469">
    <property type="component" value="Unassembled WGS sequence"/>
</dbReference>
<dbReference type="InterPro" id="IPR036365">
    <property type="entry name" value="PGBD-like_sf"/>
</dbReference>
<keyword evidence="2" id="KW-1133">Transmembrane helix</keyword>